<evidence type="ECO:0000313" key="3">
    <source>
        <dbReference type="Proteomes" id="UP000195975"/>
    </source>
</evidence>
<dbReference type="Gene3D" id="3.90.1150.30">
    <property type="match status" value="1"/>
</dbReference>
<reference evidence="3" key="1">
    <citation type="submission" date="2017-04" db="EMBL/GenBank/DDBJ databases">
        <title>Function of individual gut microbiota members based on whole genome sequencing of pure cultures obtained from chicken caecum.</title>
        <authorList>
            <person name="Medvecky M."/>
            <person name="Cejkova D."/>
            <person name="Polansky O."/>
            <person name="Karasova D."/>
            <person name="Kubasova T."/>
            <person name="Cizek A."/>
            <person name="Rychlik I."/>
        </authorList>
    </citation>
    <scope>NUCLEOTIDE SEQUENCE [LARGE SCALE GENOMIC DNA]</scope>
    <source>
        <strain evidence="3">An42</strain>
    </source>
</reference>
<dbReference type="InterPro" id="IPR007351">
    <property type="entry name" value="YjbR"/>
</dbReference>
<organism evidence="2 3">
    <name type="scientific">Parabacteroides johnsonii</name>
    <dbReference type="NCBI Taxonomy" id="387661"/>
    <lineage>
        <taxon>Bacteria</taxon>
        <taxon>Pseudomonadati</taxon>
        <taxon>Bacteroidota</taxon>
        <taxon>Bacteroidia</taxon>
        <taxon>Bacteroidales</taxon>
        <taxon>Tannerellaceae</taxon>
        <taxon>Parabacteroides</taxon>
    </lineage>
</organism>
<proteinExistence type="predicted"/>
<gene>
    <name evidence="2" type="ORF">B5F96_00555</name>
    <name evidence="1" type="ORF">PQG89_04425</name>
</gene>
<dbReference type="AlphaFoldDB" id="A0A9Q5SUH5"/>
<dbReference type="Proteomes" id="UP000195975">
    <property type="component" value="Unassembled WGS sequence"/>
</dbReference>
<reference evidence="2" key="2">
    <citation type="journal article" date="2018" name="BMC Genomics">
        <title>Whole genome sequencing and function prediction of 133 gut anaerobes isolated from chicken caecum in pure cultures.</title>
        <authorList>
            <person name="Medvecky M."/>
            <person name="Cejkova D."/>
            <person name="Polansky O."/>
            <person name="Karasova D."/>
            <person name="Kubasova T."/>
            <person name="Cizek A."/>
            <person name="Rychlik I."/>
        </authorList>
    </citation>
    <scope>NUCLEOTIDE SEQUENCE</scope>
    <source>
        <strain evidence="2">An42</strain>
    </source>
</reference>
<keyword evidence="1" id="KW-0238">DNA-binding</keyword>
<dbReference type="InterPro" id="IPR058532">
    <property type="entry name" value="YjbR/MT2646/Rv2570-like"/>
</dbReference>
<dbReference type="GeneID" id="93409380"/>
<evidence type="ECO:0000313" key="2">
    <source>
        <dbReference type="EMBL" id="OUO07196.1"/>
    </source>
</evidence>
<dbReference type="InterPro" id="IPR038056">
    <property type="entry name" value="YjbR-like_sf"/>
</dbReference>
<evidence type="ECO:0000313" key="1">
    <source>
        <dbReference type="EMBL" id="MDC7148674.1"/>
    </source>
</evidence>
<dbReference type="GO" id="GO:0003677">
    <property type="term" value="F:DNA binding"/>
    <property type="evidence" value="ECO:0007669"/>
    <property type="project" value="UniProtKB-KW"/>
</dbReference>
<dbReference type="EMBL" id="NFIJ01000001">
    <property type="protein sequence ID" value="OUO07196.1"/>
    <property type="molecule type" value="Genomic_DNA"/>
</dbReference>
<dbReference type="SUPFAM" id="SSF142906">
    <property type="entry name" value="YjbR-like"/>
    <property type="match status" value="1"/>
</dbReference>
<name>A0A9Q5SUH5_9BACT</name>
<dbReference type="EMBL" id="JAQPYX010000035">
    <property type="protein sequence ID" value="MDC7148674.1"/>
    <property type="molecule type" value="Genomic_DNA"/>
</dbReference>
<protein>
    <submittedName>
        <fullName evidence="1">MmcQ/YjbR family DNA-binding protein</fullName>
    </submittedName>
</protein>
<dbReference type="Proteomes" id="UP001213646">
    <property type="component" value="Unassembled WGS sequence"/>
</dbReference>
<sequence>MNIEEAREYCLSLKNVTECFPFDDVSLVFKVEGKMFLLLPLDTVEPCVSLKCSTDYIEDLRERYTAVEGAWHFNKKYWNTIYLDRDMPDSEIKHWIHHSYREVIAKLPKKIREAYENE</sequence>
<dbReference type="PANTHER" id="PTHR35145:SF1">
    <property type="entry name" value="CYTOPLASMIC PROTEIN"/>
    <property type="match status" value="1"/>
</dbReference>
<reference evidence="1" key="3">
    <citation type="submission" date="2023-01" db="EMBL/GenBank/DDBJ databases">
        <title>Exploring GABA producing Bacteroides strains toward improving mental health.</title>
        <authorList>
            <person name="Yousuf B."/>
            <person name="Bouhlel N.E."/>
            <person name="Mottawea W."/>
            <person name="Hammami R."/>
        </authorList>
    </citation>
    <scope>NUCLEOTIDE SEQUENCE</scope>
    <source>
        <strain evidence="1">UO.H1047</strain>
    </source>
</reference>
<dbReference type="RefSeq" id="WP_008146211.1">
    <property type="nucleotide sequence ID" value="NZ_CAJLBM010000026.1"/>
</dbReference>
<dbReference type="Pfam" id="PF04237">
    <property type="entry name" value="YjbR"/>
    <property type="match status" value="1"/>
</dbReference>
<accession>A0A9Q5SUH5</accession>
<dbReference type="PANTHER" id="PTHR35145">
    <property type="entry name" value="CYTOPLASMIC PROTEIN-RELATED"/>
    <property type="match status" value="1"/>
</dbReference>
<comment type="caution">
    <text evidence="2">The sequence shown here is derived from an EMBL/GenBank/DDBJ whole genome shotgun (WGS) entry which is preliminary data.</text>
</comment>